<evidence type="ECO:0000256" key="12">
    <source>
        <dbReference type="ARBA" id="ARBA00023136"/>
    </source>
</evidence>
<feature type="transmembrane region" description="Helical" evidence="14">
    <location>
        <begin position="993"/>
        <end position="1017"/>
    </location>
</feature>
<feature type="region of interest" description="Disordered" evidence="13">
    <location>
        <begin position="360"/>
        <end position="394"/>
    </location>
</feature>
<dbReference type="SUPFAM" id="SSF57850">
    <property type="entry name" value="RING/U-box"/>
    <property type="match status" value="1"/>
</dbReference>
<evidence type="ECO:0000256" key="14">
    <source>
        <dbReference type="SAM" id="Phobius"/>
    </source>
</evidence>
<evidence type="ECO:0000256" key="9">
    <source>
        <dbReference type="ARBA" id="ARBA00022786"/>
    </source>
</evidence>
<evidence type="ECO:0000256" key="6">
    <source>
        <dbReference type="ARBA" id="ARBA00022692"/>
    </source>
</evidence>
<gene>
    <name evidence="16" type="ORF">HGUI_02163</name>
</gene>
<feature type="compositionally biased region" description="Basic and acidic residues" evidence="13">
    <location>
        <begin position="364"/>
        <end position="375"/>
    </location>
</feature>
<dbReference type="GO" id="GO:0005789">
    <property type="term" value="C:endoplasmic reticulum membrane"/>
    <property type="evidence" value="ECO:0007669"/>
    <property type="project" value="TreeGrafter"/>
</dbReference>
<comment type="catalytic activity">
    <reaction evidence="1">
        <text>S-ubiquitinyl-[E2 ubiquitin-conjugating enzyme]-L-cysteine + [acceptor protein]-L-lysine = [E2 ubiquitin-conjugating enzyme]-L-cysteine + N(6)-ubiquitinyl-[acceptor protein]-L-lysine.</text>
        <dbReference type="EC" id="2.3.2.27"/>
    </reaction>
</comment>
<comment type="subcellular location">
    <subcellularLocation>
        <location evidence="2">Membrane</location>
        <topology evidence="2">Multi-pass membrane protein</topology>
    </subcellularLocation>
</comment>
<dbReference type="CDD" id="cd16495">
    <property type="entry name" value="RING_CH-C4HC3_MARCH"/>
    <property type="match status" value="1"/>
</dbReference>
<evidence type="ECO:0000256" key="5">
    <source>
        <dbReference type="ARBA" id="ARBA00022679"/>
    </source>
</evidence>
<evidence type="ECO:0000259" key="15">
    <source>
        <dbReference type="PROSITE" id="PS51292"/>
    </source>
</evidence>
<dbReference type="GO" id="GO:0008270">
    <property type="term" value="F:zinc ion binding"/>
    <property type="evidence" value="ECO:0007669"/>
    <property type="project" value="UniProtKB-KW"/>
</dbReference>
<name>A0A1L0B4L5_9ASCO</name>
<feature type="transmembrane region" description="Helical" evidence="14">
    <location>
        <begin position="1049"/>
        <end position="1066"/>
    </location>
</feature>
<keyword evidence="12 14" id="KW-0472">Membrane</keyword>
<dbReference type="AlphaFoldDB" id="A0A1L0B4L5"/>
<dbReference type="Proteomes" id="UP000183365">
    <property type="component" value="Unassembled WGS sequence"/>
</dbReference>
<evidence type="ECO:0000256" key="7">
    <source>
        <dbReference type="ARBA" id="ARBA00022723"/>
    </source>
</evidence>
<organism evidence="16 17">
    <name type="scientific">Hanseniaspora guilliermondii</name>
    <dbReference type="NCBI Taxonomy" id="56406"/>
    <lineage>
        <taxon>Eukaryota</taxon>
        <taxon>Fungi</taxon>
        <taxon>Dikarya</taxon>
        <taxon>Ascomycota</taxon>
        <taxon>Saccharomycotina</taxon>
        <taxon>Saccharomycetes</taxon>
        <taxon>Saccharomycodales</taxon>
        <taxon>Saccharomycodaceae</taxon>
        <taxon>Hanseniaspora</taxon>
    </lineage>
</organism>
<dbReference type="EC" id="2.3.2.27" evidence="4"/>
<dbReference type="OrthoDB" id="1108038at2759"/>
<evidence type="ECO:0000256" key="13">
    <source>
        <dbReference type="SAM" id="MobiDB-lite"/>
    </source>
</evidence>
<feature type="transmembrane region" description="Helical" evidence="14">
    <location>
        <begin position="1215"/>
        <end position="1234"/>
    </location>
</feature>
<dbReference type="PANTHER" id="PTHR13145:SF0">
    <property type="entry name" value="E3 UBIQUITIN-PROTEIN LIGASE MARCHF6"/>
    <property type="match status" value="1"/>
</dbReference>
<feature type="transmembrane region" description="Helical" evidence="14">
    <location>
        <begin position="634"/>
        <end position="655"/>
    </location>
</feature>
<keyword evidence="11 14" id="KW-1133">Transmembrane helix</keyword>
<feature type="transmembrane region" description="Helical" evidence="14">
    <location>
        <begin position="1139"/>
        <end position="1161"/>
    </location>
</feature>
<accession>A0A1L0B4L5</accession>
<dbReference type="PANTHER" id="PTHR13145">
    <property type="entry name" value="SSM4 PROTEIN"/>
    <property type="match status" value="1"/>
</dbReference>
<evidence type="ECO:0000313" key="17">
    <source>
        <dbReference type="Proteomes" id="UP000183365"/>
    </source>
</evidence>
<feature type="domain" description="RING-CH-type" evidence="15">
    <location>
        <begin position="5"/>
        <end position="90"/>
    </location>
</feature>
<feature type="transmembrane region" description="Helical" evidence="14">
    <location>
        <begin position="506"/>
        <end position="526"/>
    </location>
</feature>
<feature type="compositionally biased region" description="Acidic residues" evidence="13">
    <location>
        <begin position="376"/>
        <end position="391"/>
    </location>
</feature>
<feature type="transmembrane region" description="Helical" evidence="14">
    <location>
        <begin position="1182"/>
        <end position="1203"/>
    </location>
</feature>
<dbReference type="InterPro" id="IPR011016">
    <property type="entry name" value="Znf_RING-CH"/>
</dbReference>
<proteinExistence type="predicted"/>
<feature type="transmembrane region" description="Helical" evidence="14">
    <location>
        <begin position="753"/>
        <end position="772"/>
    </location>
</feature>
<dbReference type="Pfam" id="PF12906">
    <property type="entry name" value="RINGv"/>
    <property type="match status" value="1"/>
</dbReference>
<comment type="pathway">
    <text evidence="3">Protein modification; protein ubiquitination.</text>
</comment>
<evidence type="ECO:0000256" key="4">
    <source>
        <dbReference type="ARBA" id="ARBA00012483"/>
    </source>
</evidence>
<evidence type="ECO:0000256" key="11">
    <source>
        <dbReference type="ARBA" id="ARBA00022989"/>
    </source>
</evidence>
<keyword evidence="7" id="KW-0479">Metal-binding</keyword>
<dbReference type="InterPro" id="IPR013083">
    <property type="entry name" value="Znf_RING/FYVE/PHD"/>
</dbReference>
<dbReference type="GO" id="GO:0061630">
    <property type="term" value="F:ubiquitin protein ligase activity"/>
    <property type="evidence" value="ECO:0007669"/>
    <property type="project" value="UniProtKB-EC"/>
</dbReference>
<evidence type="ECO:0000256" key="1">
    <source>
        <dbReference type="ARBA" id="ARBA00000900"/>
    </source>
</evidence>
<dbReference type="Gene3D" id="3.30.40.10">
    <property type="entry name" value="Zinc/RING finger domain, C3HC4 (zinc finger)"/>
    <property type="match status" value="1"/>
</dbReference>
<keyword evidence="17" id="KW-1185">Reference proteome</keyword>
<dbReference type="EMBL" id="FQNF01000035">
    <property type="protein sequence ID" value="SGZ39963.1"/>
    <property type="molecule type" value="Genomic_DNA"/>
</dbReference>
<protein>
    <recommendedName>
        <fullName evidence="4">RING-type E3 ubiquitin transferase</fullName>
        <ecNumber evidence="4">2.3.2.27</ecNumber>
    </recommendedName>
</protein>
<evidence type="ECO:0000313" key="16">
    <source>
        <dbReference type="EMBL" id="SGZ39963.1"/>
    </source>
</evidence>
<evidence type="ECO:0000256" key="8">
    <source>
        <dbReference type="ARBA" id="ARBA00022771"/>
    </source>
</evidence>
<keyword evidence="10" id="KW-0862">Zinc</keyword>
<evidence type="ECO:0000256" key="10">
    <source>
        <dbReference type="ARBA" id="ARBA00022833"/>
    </source>
</evidence>
<keyword evidence="6 14" id="KW-0812">Transmembrane</keyword>
<feature type="transmembrane region" description="Helical" evidence="14">
    <location>
        <begin position="571"/>
        <end position="596"/>
    </location>
</feature>
<evidence type="ECO:0000256" key="3">
    <source>
        <dbReference type="ARBA" id="ARBA00004906"/>
    </source>
</evidence>
<evidence type="ECO:0000256" key="2">
    <source>
        <dbReference type="ARBA" id="ARBA00004141"/>
    </source>
</evidence>
<dbReference type="GO" id="GO:0036503">
    <property type="term" value="P:ERAD pathway"/>
    <property type="evidence" value="ECO:0007669"/>
    <property type="project" value="TreeGrafter"/>
</dbReference>
<feature type="transmembrane region" description="Helical" evidence="14">
    <location>
        <begin position="198"/>
        <end position="217"/>
    </location>
</feature>
<keyword evidence="8" id="KW-0863">Zinc-finger</keyword>
<reference evidence="17" key="1">
    <citation type="submission" date="2016-11" db="EMBL/GenBank/DDBJ databases">
        <authorList>
            <person name="Guldener U."/>
        </authorList>
    </citation>
    <scope>NUCLEOTIDE SEQUENCE [LARGE SCALE GENOMIC DNA]</scope>
</reference>
<dbReference type="SMART" id="SM00744">
    <property type="entry name" value="RINGv"/>
    <property type="match status" value="1"/>
</dbReference>
<feature type="transmembrane region" description="Helical" evidence="14">
    <location>
        <begin position="120"/>
        <end position="139"/>
    </location>
</feature>
<dbReference type="PROSITE" id="PS51292">
    <property type="entry name" value="ZF_RING_CH"/>
    <property type="match status" value="1"/>
</dbReference>
<sequence length="1265" mass="146088">MEENLSTAQHDVCKICREEGSTTNPLFNPCSCLGSIGKIHESCLYRWIISKSNIESPSEYVEYDKNTKRIFFKKKINIKCDICKQPYKFKIIQKNESTRNISVSDYLKPLFNKVSKHMKAAFYLLLLFISVVIIVPHYWVFCKAFYQNIADYLIGYESYNNKKSLWDTGYEKHAVEKFIILNDFFTSYPFFGHLIQRIYSGLLDIVFFCLFAASLFFTQDLITSELVFKEMVTQDMGKIDVIDCTKTLQITAGKVAELIKGGNIQESVPDSLAFKLQTELNYIHDVELSNKLVDRILAFEIPNYAATWSNSYYQISDELIKATIIIMVTETHRKLYIRRAMPSVWYSLYRVIDEDLTPQPEDIEYGRSHVDHSEGSEDESEYIPNPSDEESSDFHIDEHEITDDFNREDDVMDYINDLVNRSENNANINHPQFMAALMDVMNNSASPNIDQNSENDDQNNLNRQFVEALNQRAQQGDMGNVDNEDNVNNIGTIFKLSLNQLPKQHILAFFFINLILFLFFFIPYLLGTSLIKISINTSRFLFSTVGIMKDELNYSFPEVLEKSVDLSVHPVFQRVVPCTLFYILFVVAINSLPWYIRFRNPKYKSIPASWRGVYQYIFLFKQTTKAYCILSTELLIFPIASGMMVDFSLVNALIFPQRVNKFYIPQYDSINEAFFVYRVLGFLPKFIQVIAHAALGTLYMYSIASFVGMIRAKILRKGVLYFIRSPEDPNRKILRDCLVTGFGLQVKKLLQSMMVYTIIILFGLGVSTRVVMPSVLSIFNKDTLSLVNIRMLKLCTETSMVDKSYINKLSNFLVLILAIPSVYTGLKQNHSKIASLVAKIWNLFFVYACSKLRLSHYMLNKDEIQERGYIVYRNLSYKYFKKNQSQYSNVNLYTIPKTLEEANELFKSDKNVHCYFVPDGDFYRVPGSDIISTKFLRTLFVTVTRTDKVIHRNEVKEKIGYRGQFDNLIVESNLFDKYDVIYSPPNFFKRSMLLVAFVNLYGMVLITSILYLCNFIGNTITYTVNNFLPMVPKNAFTNGKALTFMVKDISIESILLGLYGALYILFDVGGNYNPEILTINEFLFVKVPLLKSIFVKEVLFGTWKMCSCILVLECVSLFMKRGFSYGNAVSLMDDKNNLVRIGLLLAYALLMYLISVYKTFVEYLDSEDLVKLHKINRFSKGFYPNIMWMFCFTDFSPVLSIIFSRVTMIYGKFSLKNTMLTIFGSALVSGVVKFSKTLRDYKKNYTEEVLFEGMVLEDNDAASGL</sequence>
<keyword evidence="5" id="KW-0808">Transferase</keyword>
<keyword evidence="9" id="KW-0833">Ubl conjugation pathway</keyword>
<dbReference type="VEuPathDB" id="FungiDB:HGUI_02163"/>
<feature type="transmembrane region" description="Helical" evidence="14">
    <location>
        <begin position="686"/>
        <end position="707"/>
    </location>
</feature>